<dbReference type="PANTHER" id="PTHR12792:SF0">
    <property type="entry name" value="SEPARIN"/>
    <property type="match status" value="1"/>
</dbReference>
<keyword evidence="3" id="KW-0378">Hydrolase</keyword>
<comment type="catalytic activity">
    <reaction evidence="1">
        <text>All bonds known to be hydrolyzed by this endopeptidase have arginine in P1 and an acidic residue in P4. P6 is often occupied by an acidic residue or by a hydroxy-amino-acid residue, the phosphorylation of which enhances cleavage.</text>
        <dbReference type="EC" id="3.4.22.49"/>
    </reaction>
</comment>
<evidence type="ECO:0000256" key="3">
    <source>
        <dbReference type="ARBA" id="ARBA00022801"/>
    </source>
</evidence>
<feature type="region of interest" description="Disordered" evidence="5">
    <location>
        <begin position="1305"/>
        <end position="1329"/>
    </location>
</feature>
<accession>A0A2X0MNL7</accession>
<gene>
    <name evidence="7" type="primary">BQ5605_C020g09137</name>
    <name evidence="7" type="ORF">BQ5605_C020G09137</name>
</gene>
<dbReference type="EC" id="3.4.22.49" evidence="2"/>
<dbReference type="GO" id="GO:0006508">
    <property type="term" value="P:proteolysis"/>
    <property type="evidence" value="ECO:0007669"/>
    <property type="project" value="InterPro"/>
</dbReference>
<dbReference type="GO" id="GO:0004197">
    <property type="term" value="F:cysteine-type endopeptidase activity"/>
    <property type="evidence" value="ECO:0007669"/>
    <property type="project" value="InterPro"/>
</dbReference>
<protein>
    <recommendedName>
        <fullName evidence="2">separase</fullName>
        <ecNumber evidence="2">3.4.22.49</ecNumber>
    </recommendedName>
</protein>
<proteinExistence type="predicted"/>
<dbReference type="InterPro" id="IPR005314">
    <property type="entry name" value="Peptidase_C50"/>
</dbReference>
<evidence type="ECO:0000259" key="6">
    <source>
        <dbReference type="PROSITE" id="PS51700"/>
    </source>
</evidence>
<feature type="region of interest" description="Disordered" evidence="5">
    <location>
        <begin position="100"/>
        <end position="131"/>
    </location>
</feature>
<dbReference type="GO" id="GO:0005737">
    <property type="term" value="C:cytoplasm"/>
    <property type="evidence" value="ECO:0007669"/>
    <property type="project" value="TreeGrafter"/>
</dbReference>
<feature type="compositionally biased region" description="Low complexity" evidence="5">
    <location>
        <begin position="20"/>
        <end position="47"/>
    </location>
</feature>
<feature type="region of interest" description="Disordered" evidence="5">
    <location>
        <begin position="999"/>
        <end position="1028"/>
    </location>
</feature>
<organism evidence="7 8">
    <name type="scientific">Microbotryum silenes-dioicae</name>
    <dbReference type="NCBI Taxonomy" id="796604"/>
    <lineage>
        <taxon>Eukaryota</taxon>
        <taxon>Fungi</taxon>
        <taxon>Dikarya</taxon>
        <taxon>Basidiomycota</taxon>
        <taxon>Pucciniomycotina</taxon>
        <taxon>Microbotryomycetes</taxon>
        <taxon>Microbotryales</taxon>
        <taxon>Microbotryaceae</taxon>
        <taxon>Microbotryum</taxon>
    </lineage>
</organism>
<dbReference type="PANTHER" id="PTHR12792">
    <property type="entry name" value="EXTRA SPINDLE POLES 1-RELATED"/>
    <property type="match status" value="1"/>
</dbReference>
<evidence type="ECO:0000256" key="1">
    <source>
        <dbReference type="ARBA" id="ARBA00000451"/>
    </source>
</evidence>
<reference evidence="7 8" key="1">
    <citation type="submission" date="2016-11" db="EMBL/GenBank/DDBJ databases">
        <authorList>
            <person name="Jaros S."/>
            <person name="Januszkiewicz K."/>
            <person name="Wedrychowicz H."/>
        </authorList>
    </citation>
    <scope>NUCLEOTIDE SEQUENCE [LARGE SCALE GENOMIC DNA]</scope>
</reference>
<evidence type="ECO:0000256" key="5">
    <source>
        <dbReference type="SAM" id="MobiDB-lite"/>
    </source>
</evidence>
<dbReference type="GO" id="GO:0005634">
    <property type="term" value="C:nucleus"/>
    <property type="evidence" value="ECO:0007669"/>
    <property type="project" value="InterPro"/>
</dbReference>
<feature type="compositionally biased region" description="Basic and acidic residues" evidence="5">
    <location>
        <begin position="1305"/>
        <end position="1316"/>
    </location>
</feature>
<dbReference type="Proteomes" id="UP000249464">
    <property type="component" value="Unassembled WGS sequence"/>
</dbReference>
<keyword evidence="4" id="KW-0159">Chromosome partition</keyword>
<feature type="compositionally biased region" description="Polar residues" evidence="5">
    <location>
        <begin position="52"/>
        <end position="63"/>
    </location>
</feature>
<evidence type="ECO:0000313" key="8">
    <source>
        <dbReference type="Proteomes" id="UP000249464"/>
    </source>
</evidence>
<keyword evidence="8" id="KW-1185">Reference proteome</keyword>
<dbReference type="EMBL" id="FQNC01000082">
    <property type="protein sequence ID" value="SGZ17700.1"/>
    <property type="molecule type" value="Genomic_DNA"/>
</dbReference>
<evidence type="ECO:0000256" key="4">
    <source>
        <dbReference type="ARBA" id="ARBA00022829"/>
    </source>
</evidence>
<dbReference type="GO" id="GO:0051307">
    <property type="term" value="P:meiotic chromosome separation"/>
    <property type="evidence" value="ECO:0007669"/>
    <property type="project" value="TreeGrafter"/>
</dbReference>
<dbReference type="Pfam" id="PF03568">
    <property type="entry name" value="Separin_C"/>
    <property type="match status" value="2"/>
</dbReference>
<feature type="compositionally biased region" description="Low complexity" evidence="5">
    <location>
        <begin position="100"/>
        <end position="124"/>
    </location>
</feature>
<feature type="compositionally biased region" description="Low complexity" evidence="5">
    <location>
        <begin position="1007"/>
        <end position="1025"/>
    </location>
</feature>
<dbReference type="GO" id="GO:0072686">
    <property type="term" value="C:mitotic spindle"/>
    <property type="evidence" value="ECO:0007669"/>
    <property type="project" value="TreeGrafter"/>
</dbReference>
<feature type="region of interest" description="Disordered" evidence="5">
    <location>
        <begin position="1"/>
        <end position="75"/>
    </location>
</feature>
<evidence type="ECO:0000256" key="2">
    <source>
        <dbReference type="ARBA" id="ARBA00012489"/>
    </source>
</evidence>
<feature type="domain" description="Peptidase C50" evidence="6">
    <location>
        <begin position="2090"/>
        <end position="2187"/>
    </location>
</feature>
<sequence length="2281" mass="249500">MDTTLNLGEHNKSKPSAVVSSRNLLQQQQSRSKIAASTSTSAASSSARLKQGTATSSTSSLKQDPTPPQERARQAMKTINSSLQAISALLKTRSSAPTIAAKATSKTSSSSSSSSASTSSRPASTTPPPEIISLAKNCTQALNELRTLIHQGKIDKKLVEIEKAAISFVAGLVETEHYRLALAELERIKTSLLRVSNTDFSSNGGAVSESSASTKTQTPWASYAHLLCIPLPSSPTSPHWTPAEIATLVLSVQQYALGSLFRNPDFDPKLRATLVAKVLTSPMGAPIEWRDWWAKSRVEIADDEGATAADGVAVEKKIDALMTSMFGSLIKGCVGLDGDVDINDLLTIRSRALLLYSTTSTISSSPEKLQALLDQCRKNLLLFGRQAEAQSLSAASINGPVQRVFQETIEAISSRHRGIEFHGTQWMNLCQVILRIAQRAEDGLAIERVRLLLESDEDEGGVPVEKQVDRLVVKLMGLLSGLQVGQKEHKGKEKEVDGLNRALIYVQALGKLRVREGLDKESVGKVDSIMEKVRSWVVKEVKGDQRLDMLVVQEGKQGRSKAEDEVLLRKLCKTLAQHGEAVSTSRAQSGDRSRLISGTVEVLTVLAYSTLVVDDRSTYTPCFDHLERCLAVLGLRVESEGGIKVEPAQLGQAYWIRSLASAYYNLSGLLYNAGKPESTTRFVQRACEITGAVLTLTSSTMEDALVEEMDALTLASIDSEASSRTKMERMELQADCWKYATKRFELLALAHHSIGEQKAALRAYVDALSFLPVESRDALGAALSVSELLKQRGSMTTVKLVQRITKLATFDLLLPGDQVSLSEALKASGFDVRTRGMVLEVQVHTLEAAMDKLEAGNAIGALVQDLLELYDQNEFPIRRARILLRRMQGLCARGAVQKDLSAAIVAAEIDALCSSSVRRACQFCRDQYLLTCCHTIQQTLGQDAALASYKSHYLATSHLWLAFHAHQARLPSAALVDEARAAMSLFRNILDADSNELRTSTRRTPKKTMTPKLKTPSPAAATAKTGRVTTATRKRVLASTAVRTTAMKSAAATALKTPRTITSRMAVAEQITPPRQPLVDLTNDKALSAATPKPKRTPTVDAALFEDVDRCYDLIETMASLLGTLGHAVLRIGYLKLLRRMASKRTRGTDEASVASSIHLARELAKIGNLSRAATLFAQAEACIQQACTSGATISLALQVEHHLLHAELLALTGQHERSSQSYAQALKLAKGLDEEDAIGSTSTRIVQRTLLLQRVALASSVCSTMLQRRGDLGRCLAPALQAMRLLNRGLANITRLSTIESTNKDESTFASDRTDPNTPLPEHPAQTKQYSVSTAGPHASVLYSIADGLGSAILRVANLYWIRGTPKSAEYFAGHALDVATQYGANLPMMRAILLRCEVRMHAGNLEGAEADLQAIDLENAANDSSELIEYHRLCAALHMRRRMIQAAKDDHAEAQSALEGFAQSTSQNEAGGSPIKVGTPKSVSIKDLSPFALRLGAKGHSPSHVSPSQRMGHSSDRILPAVHSRLLRMHIGLLRLERKQEECQDLLRRLDELPSLEEDKAEELRLHIMIEMQDLLLKFSADAVLGMVPESGLFSGGTKCFCRVGLTCWCLCLTVLSMPSLASSAAVTSSKTASPTKATPSHLHNLREIEMLLQRAITMSVSRVRPAVLRELSLLSVSLRALLSSIGRADKKVAEGTAHLLDLGLAVTLRRDMLEAIDYRIANLSRVDDLKWPQIEPVPSHEQASAVASLLTLRERYRSETIAPVLTDPSINSILPPRWQTVSIHLSAERDALILVHHQANRQPLVFRLPLDRITRREDKEEDEGLSYAQASAELADIVARSNSGAQNAKNVEGKEARIAWWAERKELDARLKGLLQSMEDSWLGAFKVGGEQIGNLVDQPTDGHVSTLQCIFSDTQDIGADALHTFNGRIERIVKRSLIRATPNDKRAARFQLDDGIVERIAALSPKARDEDLEDLYHFIMESFQLSGVPVACDETDVDQVVIDFRSALEELRKSEPTPTPTSTTSEPRRHLVLILDKSVQGFPWESLPCLQGISISRLPSLAFLRDRLELARSRSNDESHEYIVDPRRTSYVVNPGGDLKNTQARFEPWLEAKAAAGWKGVVGRAPSEEEMKSSLASQELVLYFGHGGAEQYVRSQSIRHLPRCAVTMLWGCSSGVLRDQGEFDPYGTPYHYMIAGCPSLVANLWDVTDKDIDTLTENVFKLVGLHTDEATKSQNDKTTTKLSLSQAIAQSRQVCNLRYLNGAAVVNYGLPVWFSHW</sequence>
<dbReference type="PROSITE" id="PS51700">
    <property type="entry name" value="SEPARIN"/>
    <property type="match status" value="1"/>
</dbReference>
<evidence type="ECO:0000313" key="7">
    <source>
        <dbReference type="EMBL" id="SGZ17700.1"/>
    </source>
</evidence>
<dbReference type="GO" id="GO:0044732">
    <property type="term" value="C:mitotic spindle pole body"/>
    <property type="evidence" value="ECO:0007669"/>
    <property type="project" value="TreeGrafter"/>
</dbReference>
<name>A0A2X0MNL7_9BASI</name>
<dbReference type="STRING" id="796604.A0A2X0MNL7"/>
<dbReference type="InterPro" id="IPR030397">
    <property type="entry name" value="SEPARIN_core_dom"/>
</dbReference>